<dbReference type="PANTHER" id="PTHR44688:SF16">
    <property type="entry name" value="DNA-BINDING TRANSCRIPTIONAL ACTIVATOR DEVR_DOSR"/>
    <property type="match status" value="1"/>
</dbReference>
<gene>
    <name evidence="5" type="ORF">IAD50_09085</name>
</gene>
<dbReference type="InterPro" id="IPR016032">
    <property type="entry name" value="Sig_transdc_resp-reg_C-effctor"/>
</dbReference>
<dbReference type="Gene3D" id="1.10.10.10">
    <property type="entry name" value="Winged helix-like DNA-binding domain superfamily/Winged helix DNA-binding domain"/>
    <property type="match status" value="1"/>
</dbReference>
<evidence type="ECO:0000256" key="2">
    <source>
        <dbReference type="ARBA" id="ARBA00023125"/>
    </source>
</evidence>
<evidence type="ECO:0000313" key="5">
    <source>
        <dbReference type="EMBL" id="HIU30431.1"/>
    </source>
</evidence>
<keyword evidence="3" id="KW-0804">Transcription</keyword>
<name>A0A9D1I965_9CLOT</name>
<dbReference type="InterPro" id="IPR000792">
    <property type="entry name" value="Tscrpt_reg_LuxR_C"/>
</dbReference>
<dbReference type="Pfam" id="PF00196">
    <property type="entry name" value="GerE"/>
    <property type="match status" value="1"/>
</dbReference>
<dbReference type="GO" id="GO:0003677">
    <property type="term" value="F:DNA binding"/>
    <property type="evidence" value="ECO:0007669"/>
    <property type="project" value="UniProtKB-KW"/>
</dbReference>
<reference evidence="5" key="1">
    <citation type="submission" date="2020-10" db="EMBL/GenBank/DDBJ databases">
        <authorList>
            <person name="Gilroy R."/>
        </authorList>
    </citation>
    <scope>NUCLEOTIDE SEQUENCE</scope>
    <source>
        <strain evidence="5">CHK195-4489</strain>
    </source>
</reference>
<dbReference type="PRINTS" id="PR00038">
    <property type="entry name" value="HTHLUXR"/>
</dbReference>
<dbReference type="GO" id="GO:0006355">
    <property type="term" value="P:regulation of DNA-templated transcription"/>
    <property type="evidence" value="ECO:0007669"/>
    <property type="project" value="InterPro"/>
</dbReference>
<dbReference type="SUPFAM" id="SSF46894">
    <property type="entry name" value="C-terminal effector domain of the bipartite response regulators"/>
    <property type="match status" value="1"/>
</dbReference>
<dbReference type="Proteomes" id="UP000824089">
    <property type="component" value="Unassembled WGS sequence"/>
</dbReference>
<dbReference type="PROSITE" id="PS50043">
    <property type="entry name" value="HTH_LUXR_2"/>
    <property type="match status" value="1"/>
</dbReference>
<comment type="caution">
    <text evidence="5">The sequence shown here is derived from an EMBL/GenBank/DDBJ whole genome shotgun (WGS) entry which is preliminary data.</text>
</comment>
<evidence type="ECO:0000256" key="3">
    <source>
        <dbReference type="ARBA" id="ARBA00023163"/>
    </source>
</evidence>
<organism evidence="5 6">
    <name type="scientific">Candidatus Egerieisoma faecipullorum</name>
    <dbReference type="NCBI Taxonomy" id="2840963"/>
    <lineage>
        <taxon>Bacteria</taxon>
        <taxon>Bacillati</taxon>
        <taxon>Bacillota</taxon>
        <taxon>Clostridia</taxon>
        <taxon>Eubacteriales</taxon>
        <taxon>Clostridiaceae</taxon>
        <taxon>Clostridiaceae incertae sedis</taxon>
        <taxon>Candidatus Egerieisoma</taxon>
    </lineage>
</organism>
<protein>
    <recommendedName>
        <fullName evidence="4">HTH luxR-type domain-containing protein</fullName>
    </recommendedName>
</protein>
<evidence type="ECO:0000313" key="6">
    <source>
        <dbReference type="Proteomes" id="UP000824089"/>
    </source>
</evidence>
<evidence type="ECO:0000256" key="1">
    <source>
        <dbReference type="ARBA" id="ARBA00023015"/>
    </source>
</evidence>
<keyword evidence="1" id="KW-0805">Transcription regulation</keyword>
<accession>A0A9D1I965</accession>
<dbReference type="InterPro" id="IPR036388">
    <property type="entry name" value="WH-like_DNA-bd_sf"/>
</dbReference>
<feature type="domain" description="HTH luxR-type" evidence="4">
    <location>
        <begin position="337"/>
        <end position="398"/>
    </location>
</feature>
<reference evidence="5" key="2">
    <citation type="journal article" date="2021" name="PeerJ">
        <title>Extensive microbial diversity within the chicken gut microbiome revealed by metagenomics and culture.</title>
        <authorList>
            <person name="Gilroy R."/>
            <person name="Ravi A."/>
            <person name="Getino M."/>
            <person name="Pursley I."/>
            <person name="Horton D.L."/>
            <person name="Alikhan N.F."/>
            <person name="Baker D."/>
            <person name="Gharbi K."/>
            <person name="Hall N."/>
            <person name="Watson M."/>
            <person name="Adriaenssens E.M."/>
            <person name="Foster-Nyarko E."/>
            <person name="Jarju S."/>
            <person name="Secka A."/>
            <person name="Antonio M."/>
            <person name="Oren A."/>
            <person name="Chaudhuri R.R."/>
            <person name="La Ragione R."/>
            <person name="Hildebrand F."/>
            <person name="Pallen M.J."/>
        </authorList>
    </citation>
    <scope>NUCLEOTIDE SEQUENCE</scope>
    <source>
        <strain evidence="5">CHK195-4489</strain>
    </source>
</reference>
<dbReference type="PANTHER" id="PTHR44688">
    <property type="entry name" value="DNA-BINDING TRANSCRIPTIONAL ACTIVATOR DEVR_DOSR"/>
    <property type="match status" value="1"/>
</dbReference>
<proteinExistence type="predicted"/>
<dbReference type="EMBL" id="DVMM01000202">
    <property type="protein sequence ID" value="HIU30431.1"/>
    <property type="molecule type" value="Genomic_DNA"/>
</dbReference>
<evidence type="ECO:0000259" key="4">
    <source>
        <dbReference type="PROSITE" id="PS50043"/>
    </source>
</evidence>
<dbReference type="AlphaFoldDB" id="A0A9D1I965"/>
<keyword evidence="2" id="KW-0238">DNA-binding</keyword>
<dbReference type="CDD" id="cd06170">
    <property type="entry name" value="LuxR_C_like"/>
    <property type="match status" value="1"/>
</dbReference>
<sequence>MRYITAKEAAERWGISLRYVQRLLMEQRIPGARKYQRSWLVPADVDKPEDLRKREKRGAPRTVYLPYRTPVPLMTQLYAVPGRMDLIAEKQQENNELAALCGCQLSYFRGEIETAQKKAGALYADASCLDTKLGALFVLSSCAVYSGAVRQWNKLEAALAGMRAASAQDRSYIAFCRAGIWSKLWDTTHFPDWLRSGCFDPLPGESYPLARFYYLKFLLLTKIRETPKSDFAAAAEPLISQTKLEGIVISEAYLRLLAAIAYHSDGNDKAALAHIERALALLLPDRLYMPLAECSRALDFLLLRALRTVDRTAYERVSSLNKRLMEGWTLLHNAVLQRNATNVWTVREREIVKLAVRGLTNKQIAERLRISVNTVKQRLGVAMEKVNVKKRKDLASFF</sequence>
<dbReference type="SMART" id="SM00421">
    <property type="entry name" value="HTH_LUXR"/>
    <property type="match status" value="1"/>
</dbReference>